<keyword evidence="3" id="KW-1185">Reference proteome</keyword>
<evidence type="ECO:0000313" key="2">
    <source>
        <dbReference type="EMBL" id="KTD72783.1"/>
    </source>
</evidence>
<dbReference type="Proteomes" id="UP000054693">
    <property type="component" value="Unassembled WGS sequence"/>
</dbReference>
<dbReference type="EMBL" id="LNZA01000001">
    <property type="protein sequence ID" value="KTD72783.1"/>
    <property type="molecule type" value="Genomic_DNA"/>
</dbReference>
<proteinExistence type="predicted"/>
<organism evidence="2 3">
    <name type="scientific">Legionella tucsonensis</name>
    <dbReference type="NCBI Taxonomy" id="40335"/>
    <lineage>
        <taxon>Bacteria</taxon>
        <taxon>Pseudomonadati</taxon>
        <taxon>Pseudomonadota</taxon>
        <taxon>Gammaproteobacteria</taxon>
        <taxon>Legionellales</taxon>
        <taxon>Legionellaceae</taxon>
        <taxon>Legionella</taxon>
    </lineage>
</organism>
<dbReference type="InterPro" id="IPR019261">
    <property type="entry name" value="PARG_cat_microbial"/>
</dbReference>
<gene>
    <name evidence="2" type="ORF">Ltuc_0630</name>
</gene>
<evidence type="ECO:0000313" key="3">
    <source>
        <dbReference type="Proteomes" id="UP000054693"/>
    </source>
</evidence>
<feature type="domain" description="Microbial-type PARG catalytic" evidence="1">
    <location>
        <begin position="62"/>
        <end position="144"/>
    </location>
</feature>
<dbReference type="Gene3D" id="3.40.220.10">
    <property type="entry name" value="Leucine Aminopeptidase, subunit E, domain 1"/>
    <property type="match status" value="1"/>
</dbReference>
<accession>A0A0W0ZUE4</accession>
<evidence type="ECO:0000259" key="1">
    <source>
        <dbReference type="Pfam" id="PF10021"/>
    </source>
</evidence>
<dbReference type="PANTHER" id="PTHR35596">
    <property type="entry name" value="DUF2263 DOMAIN-CONTAINING PROTEIN"/>
    <property type="match status" value="1"/>
</dbReference>
<protein>
    <recommendedName>
        <fullName evidence="1">Microbial-type PARG catalytic domain-containing protein</fullName>
    </recommendedName>
</protein>
<dbReference type="PANTHER" id="PTHR35596:SF1">
    <property type="entry name" value="MICROBIAL-TYPE PARG CATALYTIC DOMAIN-CONTAINING PROTEIN"/>
    <property type="match status" value="1"/>
</dbReference>
<dbReference type="Pfam" id="PF10021">
    <property type="entry name" value="PARG_cat_microb"/>
    <property type="match status" value="1"/>
</dbReference>
<dbReference type="OrthoDB" id="9806181at2"/>
<dbReference type="STRING" id="40335.Ltuc_0630"/>
<dbReference type="AlphaFoldDB" id="A0A0W0ZUE4"/>
<sequence>MISKLMLFKSPTYKSPSIIKEVHALHKPNFFTGSISGNRWRHKSMGKTLEWATDLKKSMELQTQAQSNLKQWAKEKFSSPKSVEVVHKDWGLATLEATKKHGVPYSVLNMANSIFPGGAALEGGSAQEENMWHRSTCVQSLLDEIIYLDKDSMLFRYNETAKKLLEAKIKMTDKEHEALKNYRGETDSIVYKVLLNSEPRVCFRGPEKTLITSGFDDYSPNRRIPDSTLSYSFLPLSDIFPFYELRSAAPELSSEPHGLDHEALSQYKADLRRRIAAQLDTLILEGKRNVILGAWGCGEFKNDPKIVAQIYGDEIKKRAHFFDHIVFPILNTGSRDNHAIFEQQLNGIKLGTTPFVDTTPLIRV</sequence>
<dbReference type="PATRIC" id="fig|40335.7.peg.655"/>
<comment type="caution">
    <text evidence="2">The sequence shown here is derived from an EMBL/GenBank/DDBJ whole genome shotgun (WGS) entry which is preliminary data.</text>
</comment>
<name>A0A0W0ZUE4_9GAMM</name>
<dbReference type="RefSeq" id="WP_058519886.1">
    <property type="nucleotide sequence ID" value="NZ_CAAAIP010000001.1"/>
</dbReference>
<reference evidence="2 3" key="1">
    <citation type="submission" date="2015-11" db="EMBL/GenBank/DDBJ databases">
        <title>Genomic analysis of 38 Legionella species identifies large and diverse effector repertoires.</title>
        <authorList>
            <person name="Burstein D."/>
            <person name="Amaro F."/>
            <person name="Zusman T."/>
            <person name="Lifshitz Z."/>
            <person name="Cohen O."/>
            <person name="Gilbert J.A."/>
            <person name="Pupko T."/>
            <person name="Shuman H.A."/>
            <person name="Segal G."/>
        </authorList>
    </citation>
    <scope>NUCLEOTIDE SEQUENCE [LARGE SCALE GENOMIC DNA]</scope>
    <source>
        <strain evidence="2 3">ATCC 49180</strain>
    </source>
</reference>
<dbReference type="InterPro" id="IPR043472">
    <property type="entry name" value="Macro_dom-like"/>
</dbReference>